<dbReference type="GO" id="GO:0000398">
    <property type="term" value="P:mRNA splicing, via spliceosome"/>
    <property type="evidence" value="ECO:0007669"/>
    <property type="project" value="TreeGrafter"/>
</dbReference>
<evidence type="ECO:0000313" key="4">
    <source>
        <dbReference type="EMBL" id="CAG9835993.1"/>
    </source>
</evidence>
<evidence type="ECO:0000256" key="2">
    <source>
        <dbReference type="PROSITE-ProRule" id="PRU00176"/>
    </source>
</evidence>
<dbReference type="EMBL" id="OU898281">
    <property type="protein sequence ID" value="CAG9835993.1"/>
    <property type="molecule type" value="Genomic_DNA"/>
</dbReference>
<dbReference type="Gene3D" id="3.30.70.330">
    <property type="match status" value="1"/>
</dbReference>
<evidence type="ECO:0000256" key="1">
    <source>
        <dbReference type="ARBA" id="ARBA00022884"/>
    </source>
</evidence>
<accession>A0A9N9T052</accession>
<evidence type="ECO:0000313" key="5">
    <source>
        <dbReference type="Proteomes" id="UP001153709"/>
    </source>
</evidence>
<dbReference type="Proteomes" id="UP001153709">
    <property type="component" value="Chromosome 6"/>
</dbReference>
<keyword evidence="5" id="KW-1185">Reference proteome</keyword>
<feature type="domain" description="RRM" evidence="3">
    <location>
        <begin position="20"/>
        <end position="97"/>
    </location>
</feature>
<dbReference type="PANTHER" id="PTHR48026:SF14">
    <property type="entry name" value="HETEROGENEOUS NUCLEAR RIBONUCLEOPROTEIN A1"/>
    <property type="match status" value="1"/>
</dbReference>
<protein>
    <recommendedName>
        <fullName evidence="3">RRM domain-containing protein</fullName>
    </recommendedName>
</protein>
<dbReference type="Pfam" id="PF00076">
    <property type="entry name" value="RRM_1"/>
    <property type="match status" value="1"/>
</dbReference>
<gene>
    <name evidence="4" type="ORF">DIABBA_LOCUS9127</name>
</gene>
<dbReference type="AlphaFoldDB" id="A0A9N9T052"/>
<sequence length="184" mass="22226">MILINESMMIDIHDDGATVKKLFVGEMKDDIEEEDLKDYFTKFGNIMSVSVVCDKDTEKKRGFGFVEFEDYDFVDKVILQRSHTIKGRNDDVKKALSGLMDRVSNRGGEGGGMGDDRGGNFNQGKQWLIFKTIQIYTYQFKQLTSYNRWWRWKLEPWRWRLESRWIRRLWRRLWWWTLVSRTMW</sequence>
<organism evidence="4 5">
    <name type="scientific">Diabrotica balteata</name>
    <name type="common">Banded cucumber beetle</name>
    <dbReference type="NCBI Taxonomy" id="107213"/>
    <lineage>
        <taxon>Eukaryota</taxon>
        <taxon>Metazoa</taxon>
        <taxon>Ecdysozoa</taxon>
        <taxon>Arthropoda</taxon>
        <taxon>Hexapoda</taxon>
        <taxon>Insecta</taxon>
        <taxon>Pterygota</taxon>
        <taxon>Neoptera</taxon>
        <taxon>Endopterygota</taxon>
        <taxon>Coleoptera</taxon>
        <taxon>Polyphaga</taxon>
        <taxon>Cucujiformia</taxon>
        <taxon>Chrysomeloidea</taxon>
        <taxon>Chrysomelidae</taxon>
        <taxon>Galerucinae</taxon>
        <taxon>Diabroticina</taxon>
        <taxon>Diabroticites</taxon>
        <taxon>Diabrotica</taxon>
    </lineage>
</organism>
<proteinExistence type="predicted"/>
<reference evidence="4" key="1">
    <citation type="submission" date="2022-01" db="EMBL/GenBank/DDBJ databases">
        <authorList>
            <person name="King R."/>
        </authorList>
    </citation>
    <scope>NUCLEOTIDE SEQUENCE</scope>
</reference>
<name>A0A9N9T052_DIABA</name>
<keyword evidence="1 2" id="KW-0694">RNA-binding</keyword>
<dbReference type="PROSITE" id="PS50102">
    <property type="entry name" value="RRM"/>
    <property type="match status" value="1"/>
</dbReference>
<dbReference type="InterPro" id="IPR035979">
    <property type="entry name" value="RBD_domain_sf"/>
</dbReference>
<dbReference type="PANTHER" id="PTHR48026">
    <property type="entry name" value="HOMOLOGOUS TO DROSOPHILA SQD (SQUID) PROTEIN"/>
    <property type="match status" value="1"/>
</dbReference>
<dbReference type="GO" id="GO:0071013">
    <property type="term" value="C:catalytic step 2 spliceosome"/>
    <property type="evidence" value="ECO:0007669"/>
    <property type="project" value="TreeGrafter"/>
</dbReference>
<dbReference type="InterPro" id="IPR012677">
    <property type="entry name" value="Nucleotide-bd_a/b_plait_sf"/>
</dbReference>
<dbReference type="InterPro" id="IPR000504">
    <property type="entry name" value="RRM_dom"/>
</dbReference>
<evidence type="ECO:0000259" key="3">
    <source>
        <dbReference type="PROSITE" id="PS50102"/>
    </source>
</evidence>
<dbReference type="OrthoDB" id="1875751at2759"/>
<dbReference type="SMART" id="SM00360">
    <property type="entry name" value="RRM"/>
    <property type="match status" value="1"/>
</dbReference>
<dbReference type="SUPFAM" id="SSF54928">
    <property type="entry name" value="RNA-binding domain, RBD"/>
    <property type="match status" value="1"/>
</dbReference>
<dbReference type="GO" id="GO:0003730">
    <property type="term" value="F:mRNA 3'-UTR binding"/>
    <property type="evidence" value="ECO:0007669"/>
    <property type="project" value="TreeGrafter"/>
</dbReference>